<dbReference type="PANTHER" id="PTHR42879:SF2">
    <property type="entry name" value="3-OXOACYL-[ACYL-CARRIER-PROTEIN] REDUCTASE FABG"/>
    <property type="match status" value="1"/>
</dbReference>
<dbReference type="InterPro" id="IPR036291">
    <property type="entry name" value="NAD(P)-bd_dom_sf"/>
</dbReference>
<organism evidence="4 5">
    <name type="scientific">Persicirhabdus sediminis</name>
    <dbReference type="NCBI Taxonomy" id="454144"/>
    <lineage>
        <taxon>Bacteria</taxon>
        <taxon>Pseudomonadati</taxon>
        <taxon>Verrucomicrobiota</taxon>
        <taxon>Verrucomicrobiia</taxon>
        <taxon>Verrucomicrobiales</taxon>
        <taxon>Verrucomicrobiaceae</taxon>
        <taxon>Persicirhabdus</taxon>
    </lineage>
</organism>
<feature type="domain" description="Ketoreductase" evidence="3">
    <location>
        <begin position="6"/>
        <end position="167"/>
    </location>
</feature>
<dbReference type="InterPro" id="IPR057326">
    <property type="entry name" value="KR_dom"/>
</dbReference>
<dbReference type="Gene3D" id="3.40.50.720">
    <property type="entry name" value="NAD(P)-binding Rossmann-like Domain"/>
    <property type="match status" value="1"/>
</dbReference>
<dbReference type="PRINTS" id="PR00081">
    <property type="entry name" value="GDHRDH"/>
</dbReference>
<protein>
    <submittedName>
        <fullName evidence="4">SDR family oxidoreductase</fullName>
    </submittedName>
</protein>
<dbReference type="PANTHER" id="PTHR42879">
    <property type="entry name" value="3-OXOACYL-(ACYL-CARRIER-PROTEIN) REDUCTASE"/>
    <property type="match status" value="1"/>
</dbReference>
<name>A0A8J7SLJ0_9BACT</name>
<evidence type="ECO:0000313" key="4">
    <source>
        <dbReference type="EMBL" id="MBK1790428.1"/>
    </source>
</evidence>
<dbReference type="RefSeq" id="WP_200310459.1">
    <property type="nucleotide sequence ID" value="NZ_JAENIM010000021.1"/>
</dbReference>
<comment type="caution">
    <text evidence="4">The sequence shown here is derived from an EMBL/GenBank/DDBJ whole genome shotgun (WGS) entry which is preliminary data.</text>
</comment>
<dbReference type="PRINTS" id="PR00080">
    <property type="entry name" value="SDRFAMILY"/>
</dbReference>
<dbReference type="PROSITE" id="PS00061">
    <property type="entry name" value="ADH_SHORT"/>
    <property type="match status" value="1"/>
</dbReference>
<dbReference type="SMART" id="SM00822">
    <property type="entry name" value="PKS_KR"/>
    <property type="match status" value="1"/>
</dbReference>
<dbReference type="InterPro" id="IPR020904">
    <property type="entry name" value="Sc_DH/Rdtase_CS"/>
</dbReference>
<keyword evidence="5" id="KW-1185">Reference proteome</keyword>
<dbReference type="EMBL" id="JAENIM010000021">
    <property type="protein sequence ID" value="MBK1790428.1"/>
    <property type="molecule type" value="Genomic_DNA"/>
</dbReference>
<comment type="similarity">
    <text evidence="1 2">Belongs to the short-chain dehydrogenases/reductases (SDR) family.</text>
</comment>
<dbReference type="Proteomes" id="UP000624703">
    <property type="component" value="Unassembled WGS sequence"/>
</dbReference>
<dbReference type="AlphaFoldDB" id="A0A8J7SLJ0"/>
<dbReference type="GO" id="GO:0032787">
    <property type="term" value="P:monocarboxylic acid metabolic process"/>
    <property type="evidence" value="ECO:0007669"/>
    <property type="project" value="UniProtKB-ARBA"/>
</dbReference>
<dbReference type="SUPFAM" id="SSF51735">
    <property type="entry name" value="NAD(P)-binding Rossmann-fold domains"/>
    <property type="match status" value="1"/>
</dbReference>
<evidence type="ECO:0000256" key="1">
    <source>
        <dbReference type="ARBA" id="ARBA00006484"/>
    </source>
</evidence>
<gene>
    <name evidence="4" type="ORF">JIN82_04565</name>
</gene>
<dbReference type="InterPro" id="IPR050259">
    <property type="entry name" value="SDR"/>
</dbReference>
<evidence type="ECO:0000259" key="3">
    <source>
        <dbReference type="SMART" id="SM00822"/>
    </source>
</evidence>
<reference evidence="4" key="1">
    <citation type="submission" date="2021-01" db="EMBL/GenBank/DDBJ databases">
        <title>Modified the classification status of verrucomicrobia.</title>
        <authorList>
            <person name="Feng X."/>
        </authorList>
    </citation>
    <scope>NUCLEOTIDE SEQUENCE</scope>
    <source>
        <strain evidence="4">_KCTC 22039</strain>
    </source>
</reference>
<proteinExistence type="inferred from homology"/>
<dbReference type="Pfam" id="PF00106">
    <property type="entry name" value="adh_short"/>
    <property type="match status" value="1"/>
</dbReference>
<accession>A0A8J7SLJ0</accession>
<evidence type="ECO:0000313" key="5">
    <source>
        <dbReference type="Proteomes" id="UP000624703"/>
    </source>
</evidence>
<dbReference type="InterPro" id="IPR002347">
    <property type="entry name" value="SDR_fam"/>
</dbReference>
<evidence type="ECO:0000256" key="2">
    <source>
        <dbReference type="RuleBase" id="RU000363"/>
    </source>
</evidence>
<sequence>MEENQQRAVVTGGQGELAQAIVAELAGCGLEVLAPGRAQLDVADGSSVADYFRQLENDGGVDLLVCNAGLVRDGLLLKMSEASWDEVMDVNLAGAMRCAQAVLRGMVKRRSGHVVLISSFSAVKPPAGQVNYAAAKAGLHGFAKSLAAEVGGRGIRVNVVMPGFLPSKMTAHVAGAARERVEHGHVMGGVSDAADAAKFIRFLHLEMARTSGQIFNLDGRVMS</sequence>